<gene>
    <name evidence="2" type="ORF">HJG59_008141</name>
</gene>
<proteinExistence type="predicted"/>
<name>A0A7J8FZ62_MOLMO</name>
<accession>A0A7J8FZ62</accession>
<dbReference type="Proteomes" id="UP000550707">
    <property type="component" value="Unassembled WGS sequence"/>
</dbReference>
<evidence type="ECO:0000313" key="2">
    <source>
        <dbReference type="EMBL" id="KAF6452785.1"/>
    </source>
</evidence>
<sequence>MRPLGWNIGLDSTSRDRHVPPSGHSSRNPQVRVKKVTLFSAKRSSSLVAEQLGCDTGVRGGGLGQDPLWSDGFTLLCCAPAAPARAGRLHETWVLRPRLGKAGLGGKEQWAPRALGELITLTEVPASGP</sequence>
<keyword evidence="3" id="KW-1185">Reference proteome</keyword>
<reference evidence="2 3" key="1">
    <citation type="journal article" date="2020" name="Nature">
        <title>Six reference-quality genomes reveal evolution of bat adaptations.</title>
        <authorList>
            <person name="Jebb D."/>
            <person name="Huang Z."/>
            <person name="Pippel M."/>
            <person name="Hughes G.M."/>
            <person name="Lavrichenko K."/>
            <person name="Devanna P."/>
            <person name="Winkler S."/>
            <person name="Jermiin L.S."/>
            <person name="Skirmuntt E.C."/>
            <person name="Katzourakis A."/>
            <person name="Burkitt-Gray L."/>
            <person name="Ray D.A."/>
            <person name="Sullivan K.A.M."/>
            <person name="Roscito J.G."/>
            <person name="Kirilenko B.M."/>
            <person name="Davalos L.M."/>
            <person name="Corthals A.P."/>
            <person name="Power M.L."/>
            <person name="Jones G."/>
            <person name="Ransome R.D."/>
            <person name="Dechmann D.K.N."/>
            <person name="Locatelli A.G."/>
            <person name="Puechmaille S.J."/>
            <person name="Fedrigo O."/>
            <person name="Jarvis E.D."/>
            <person name="Hiller M."/>
            <person name="Vernes S.C."/>
            <person name="Myers E.W."/>
            <person name="Teeling E.C."/>
        </authorList>
    </citation>
    <scope>NUCLEOTIDE SEQUENCE [LARGE SCALE GENOMIC DNA]</scope>
    <source>
        <strain evidence="2">MMolMol1</strain>
        <tissue evidence="2">Muscle</tissue>
    </source>
</reference>
<protein>
    <submittedName>
        <fullName evidence="2">Uncharacterized protein</fullName>
    </submittedName>
</protein>
<evidence type="ECO:0000313" key="3">
    <source>
        <dbReference type="Proteomes" id="UP000550707"/>
    </source>
</evidence>
<organism evidence="2 3">
    <name type="scientific">Molossus molossus</name>
    <name type="common">Pallas' mastiff bat</name>
    <name type="synonym">Vespertilio molossus</name>
    <dbReference type="NCBI Taxonomy" id="27622"/>
    <lineage>
        <taxon>Eukaryota</taxon>
        <taxon>Metazoa</taxon>
        <taxon>Chordata</taxon>
        <taxon>Craniata</taxon>
        <taxon>Vertebrata</taxon>
        <taxon>Euteleostomi</taxon>
        <taxon>Mammalia</taxon>
        <taxon>Eutheria</taxon>
        <taxon>Laurasiatheria</taxon>
        <taxon>Chiroptera</taxon>
        <taxon>Yangochiroptera</taxon>
        <taxon>Molossidae</taxon>
        <taxon>Molossus</taxon>
    </lineage>
</organism>
<evidence type="ECO:0000256" key="1">
    <source>
        <dbReference type="SAM" id="MobiDB-lite"/>
    </source>
</evidence>
<dbReference type="InParanoid" id="A0A7J8FZ62"/>
<feature type="region of interest" description="Disordered" evidence="1">
    <location>
        <begin position="1"/>
        <end position="29"/>
    </location>
</feature>
<dbReference type="AlphaFoldDB" id="A0A7J8FZ62"/>
<comment type="caution">
    <text evidence="2">The sequence shown here is derived from an EMBL/GenBank/DDBJ whole genome shotgun (WGS) entry which is preliminary data.</text>
</comment>
<dbReference type="EMBL" id="JACASF010000010">
    <property type="protein sequence ID" value="KAF6452785.1"/>
    <property type="molecule type" value="Genomic_DNA"/>
</dbReference>